<feature type="non-terminal residue" evidence="12">
    <location>
        <position position="230"/>
    </location>
</feature>
<dbReference type="EMBL" id="BARS01052698">
    <property type="protein sequence ID" value="GAG44842.1"/>
    <property type="molecule type" value="Genomic_DNA"/>
</dbReference>
<evidence type="ECO:0000256" key="9">
    <source>
        <dbReference type="ARBA" id="ARBA00023167"/>
    </source>
</evidence>
<feature type="domain" description="Aspartate/homoserine dehydrogenase NAD-binding" evidence="11">
    <location>
        <begin position="38"/>
        <end position="158"/>
    </location>
</feature>
<evidence type="ECO:0000256" key="1">
    <source>
        <dbReference type="ARBA" id="ARBA00005056"/>
    </source>
</evidence>
<dbReference type="SUPFAM" id="SSF55347">
    <property type="entry name" value="Glyceraldehyde-3-phosphate dehydrogenase-like, C-terminal domain"/>
    <property type="match status" value="1"/>
</dbReference>
<evidence type="ECO:0000256" key="3">
    <source>
        <dbReference type="ARBA" id="ARBA00006753"/>
    </source>
</evidence>
<evidence type="ECO:0000256" key="7">
    <source>
        <dbReference type="ARBA" id="ARBA00022697"/>
    </source>
</evidence>
<dbReference type="EC" id="1.1.1.3" evidence="4"/>
<gene>
    <name evidence="12" type="ORF">S01H1_78314</name>
</gene>
<evidence type="ECO:0000256" key="6">
    <source>
        <dbReference type="ARBA" id="ARBA00022605"/>
    </source>
</evidence>
<comment type="similarity">
    <text evidence="3">Belongs to the homoserine dehydrogenase family.</text>
</comment>
<reference evidence="12" key="1">
    <citation type="journal article" date="2014" name="Front. Microbiol.">
        <title>High frequency of phylogenetically diverse reductive dehalogenase-homologous genes in deep subseafloor sedimentary metagenomes.</title>
        <authorList>
            <person name="Kawai M."/>
            <person name="Futagami T."/>
            <person name="Toyoda A."/>
            <person name="Takaki Y."/>
            <person name="Nishi S."/>
            <person name="Hori S."/>
            <person name="Arai W."/>
            <person name="Tsubouchi T."/>
            <person name="Morono Y."/>
            <person name="Uchiyama I."/>
            <person name="Ito T."/>
            <person name="Fujiyama A."/>
            <person name="Inagaki F."/>
            <person name="Takami H."/>
        </authorList>
    </citation>
    <scope>NUCLEOTIDE SEQUENCE</scope>
    <source>
        <strain evidence="12">Expedition CK06-06</strain>
    </source>
</reference>
<evidence type="ECO:0000259" key="10">
    <source>
        <dbReference type="Pfam" id="PF00742"/>
    </source>
</evidence>
<accession>X0YC25</accession>
<organism evidence="12">
    <name type="scientific">marine sediment metagenome</name>
    <dbReference type="NCBI Taxonomy" id="412755"/>
    <lineage>
        <taxon>unclassified sequences</taxon>
        <taxon>metagenomes</taxon>
        <taxon>ecological metagenomes</taxon>
    </lineage>
</organism>
<dbReference type="PANTHER" id="PTHR43331">
    <property type="entry name" value="HOMOSERINE DEHYDROGENASE"/>
    <property type="match status" value="1"/>
</dbReference>
<dbReference type="AlphaFoldDB" id="X0YC25"/>
<name>X0YC25_9ZZZZ</name>
<dbReference type="Pfam" id="PF03447">
    <property type="entry name" value="NAD_binding_3"/>
    <property type="match status" value="1"/>
</dbReference>
<keyword evidence="8" id="KW-0560">Oxidoreductase</keyword>
<evidence type="ECO:0000256" key="5">
    <source>
        <dbReference type="ARBA" id="ARBA00013376"/>
    </source>
</evidence>
<evidence type="ECO:0000259" key="11">
    <source>
        <dbReference type="Pfam" id="PF03447"/>
    </source>
</evidence>
<comment type="pathway">
    <text evidence="2">Amino-acid biosynthesis; L-methionine biosynthesis via de novo pathway; L-homoserine from L-aspartate: step 3/3.</text>
</comment>
<dbReference type="GO" id="GO:0009088">
    <property type="term" value="P:threonine biosynthetic process"/>
    <property type="evidence" value="ECO:0007669"/>
    <property type="project" value="UniProtKB-UniPathway"/>
</dbReference>
<dbReference type="InterPro" id="IPR001342">
    <property type="entry name" value="HDH_cat"/>
</dbReference>
<evidence type="ECO:0000313" key="12">
    <source>
        <dbReference type="EMBL" id="GAG44842.1"/>
    </source>
</evidence>
<feature type="domain" description="Homoserine dehydrogenase catalytic" evidence="10">
    <location>
        <begin position="166"/>
        <end position="230"/>
    </location>
</feature>
<dbReference type="SUPFAM" id="SSF51735">
    <property type="entry name" value="NAD(P)-binding Rossmann-fold domains"/>
    <property type="match status" value="1"/>
</dbReference>
<evidence type="ECO:0000256" key="8">
    <source>
        <dbReference type="ARBA" id="ARBA00023002"/>
    </source>
</evidence>
<dbReference type="GO" id="GO:0009086">
    <property type="term" value="P:methionine biosynthetic process"/>
    <property type="evidence" value="ECO:0007669"/>
    <property type="project" value="UniProtKB-KW"/>
</dbReference>
<dbReference type="UniPathway" id="UPA00050">
    <property type="reaction ID" value="UER00063"/>
</dbReference>
<keyword evidence="7" id="KW-0791">Threonine biosynthesis</keyword>
<dbReference type="InterPro" id="IPR036291">
    <property type="entry name" value="NAD(P)-bd_dom_sf"/>
</dbReference>
<evidence type="ECO:0000256" key="4">
    <source>
        <dbReference type="ARBA" id="ARBA00013213"/>
    </source>
</evidence>
<dbReference type="PANTHER" id="PTHR43331:SF1">
    <property type="entry name" value="HOMOSERINE DEHYDROGENASE"/>
    <property type="match status" value="1"/>
</dbReference>
<evidence type="ECO:0000256" key="2">
    <source>
        <dbReference type="ARBA" id="ARBA00005062"/>
    </source>
</evidence>
<dbReference type="Gene3D" id="3.40.50.720">
    <property type="entry name" value="NAD(P)-binding Rossmann-like Domain"/>
    <property type="match status" value="1"/>
</dbReference>
<keyword evidence="6" id="KW-0028">Amino-acid biosynthesis</keyword>
<keyword evidence="9" id="KW-0486">Methionine biosynthesis</keyword>
<sequence length="230" mass="24896">LIMIFRVTWMRRKYSGQFRRLSEARKVKKENIGIGLMGLGVVGGEVARVLAARAEVLGGQIGCPLVLRKVKVLEVDLAKPQAKEMGLELFTTDAEEFFAEDMDIVVEAIGGEQPAFDYLKRALASGKHVVTSNKEVIAKHGVELFALAQQHGVGLHYEASVGGGIPLITPFQQDLVANKISGIYAIINGTTNYILTLMAKEGADFPSALGRAQKLGYAEADPKNDIEGID</sequence>
<comment type="caution">
    <text evidence="12">The sequence shown here is derived from an EMBL/GenBank/DDBJ whole genome shotgun (WGS) entry which is preliminary data.</text>
</comment>
<dbReference type="Gene3D" id="3.30.360.10">
    <property type="entry name" value="Dihydrodipicolinate Reductase, domain 2"/>
    <property type="match status" value="1"/>
</dbReference>
<dbReference type="Pfam" id="PF00742">
    <property type="entry name" value="Homoserine_dh"/>
    <property type="match status" value="1"/>
</dbReference>
<dbReference type="NCBIfam" id="NF004976">
    <property type="entry name" value="PRK06349.1"/>
    <property type="match status" value="1"/>
</dbReference>
<proteinExistence type="inferred from homology"/>
<dbReference type="UniPathway" id="UPA00051">
    <property type="reaction ID" value="UER00465"/>
</dbReference>
<protein>
    <recommendedName>
        <fullName evidence="5">Homoserine dehydrogenase</fullName>
        <ecNumber evidence="4">1.1.1.3</ecNumber>
    </recommendedName>
</protein>
<dbReference type="GO" id="GO:0050661">
    <property type="term" value="F:NADP binding"/>
    <property type="evidence" value="ECO:0007669"/>
    <property type="project" value="InterPro"/>
</dbReference>
<comment type="pathway">
    <text evidence="1">Amino-acid biosynthesis; L-threonine biosynthesis; L-threonine from L-aspartate: step 3/5.</text>
</comment>
<dbReference type="GO" id="GO:0004412">
    <property type="term" value="F:homoserine dehydrogenase activity"/>
    <property type="evidence" value="ECO:0007669"/>
    <property type="project" value="UniProtKB-EC"/>
</dbReference>
<feature type="non-terminal residue" evidence="12">
    <location>
        <position position="1"/>
    </location>
</feature>
<dbReference type="InterPro" id="IPR005106">
    <property type="entry name" value="Asp/hSer_DH_NAD-bd"/>
</dbReference>